<reference evidence="2" key="2">
    <citation type="journal article" date="2024" name="Plant">
        <title>Genomic evolution and insights into agronomic trait innovations of Sesamum species.</title>
        <authorList>
            <person name="Miao H."/>
            <person name="Wang L."/>
            <person name="Qu L."/>
            <person name="Liu H."/>
            <person name="Sun Y."/>
            <person name="Le M."/>
            <person name="Wang Q."/>
            <person name="Wei S."/>
            <person name="Zheng Y."/>
            <person name="Lin W."/>
            <person name="Duan Y."/>
            <person name="Cao H."/>
            <person name="Xiong S."/>
            <person name="Wang X."/>
            <person name="Wei L."/>
            <person name="Li C."/>
            <person name="Ma Q."/>
            <person name="Ju M."/>
            <person name="Zhao R."/>
            <person name="Li G."/>
            <person name="Mu C."/>
            <person name="Tian Q."/>
            <person name="Mei H."/>
            <person name="Zhang T."/>
            <person name="Gao T."/>
            <person name="Zhang H."/>
        </authorList>
    </citation>
    <scope>NUCLEOTIDE SEQUENCE</scope>
    <source>
        <strain evidence="2">G01</strain>
    </source>
</reference>
<name>A0AAW2ILR5_9LAMI</name>
<dbReference type="AlphaFoldDB" id="A0AAW2ILR5"/>
<proteinExistence type="predicted"/>
<sequence length="71" mass="7406">MDTPNNVLNKEKAVETTGSAQALQVVPGTSLAPASGMTVPGPPRPADPLTEHPRFSILHKISHGPGRHPPP</sequence>
<gene>
    <name evidence="2" type="ORF">Sangu_2915100</name>
</gene>
<evidence type="ECO:0000313" key="2">
    <source>
        <dbReference type="EMBL" id="KAL0283055.1"/>
    </source>
</evidence>
<feature type="region of interest" description="Disordered" evidence="1">
    <location>
        <begin position="30"/>
        <end position="51"/>
    </location>
</feature>
<reference evidence="2" key="1">
    <citation type="submission" date="2020-06" db="EMBL/GenBank/DDBJ databases">
        <authorList>
            <person name="Li T."/>
            <person name="Hu X."/>
            <person name="Zhang T."/>
            <person name="Song X."/>
            <person name="Zhang H."/>
            <person name="Dai N."/>
            <person name="Sheng W."/>
            <person name="Hou X."/>
            <person name="Wei L."/>
        </authorList>
    </citation>
    <scope>NUCLEOTIDE SEQUENCE</scope>
    <source>
        <strain evidence="2">G01</strain>
        <tissue evidence="2">Leaf</tissue>
    </source>
</reference>
<comment type="caution">
    <text evidence="2">The sequence shown here is derived from an EMBL/GenBank/DDBJ whole genome shotgun (WGS) entry which is preliminary data.</text>
</comment>
<accession>A0AAW2ILR5</accession>
<dbReference type="EMBL" id="JACGWK010001758">
    <property type="protein sequence ID" value="KAL0283055.1"/>
    <property type="molecule type" value="Genomic_DNA"/>
</dbReference>
<protein>
    <submittedName>
        <fullName evidence="2">Uncharacterized protein</fullName>
    </submittedName>
</protein>
<organism evidence="2">
    <name type="scientific">Sesamum angustifolium</name>
    <dbReference type="NCBI Taxonomy" id="2727405"/>
    <lineage>
        <taxon>Eukaryota</taxon>
        <taxon>Viridiplantae</taxon>
        <taxon>Streptophyta</taxon>
        <taxon>Embryophyta</taxon>
        <taxon>Tracheophyta</taxon>
        <taxon>Spermatophyta</taxon>
        <taxon>Magnoliopsida</taxon>
        <taxon>eudicotyledons</taxon>
        <taxon>Gunneridae</taxon>
        <taxon>Pentapetalae</taxon>
        <taxon>asterids</taxon>
        <taxon>lamiids</taxon>
        <taxon>Lamiales</taxon>
        <taxon>Pedaliaceae</taxon>
        <taxon>Sesamum</taxon>
    </lineage>
</organism>
<evidence type="ECO:0000256" key="1">
    <source>
        <dbReference type="SAM" id="MobiDB-lite"/>
    </source>
</evidence>